<sequence>TPPCRQSLGAGCGGKRRPQWGDPVAPPHSLLSSSSSSPSASSSSSPSSSPSPAKEDDRWNGRRWNKERDQNQDEATNLWKNWKPAEDPRSHKDEDAKGEGGGRRSRDDEDGDGQNAWCNWRPQAQDRAPAQQASARAAPEVKEAARAAPAPQPPPVSQDQKVEWPAEPSDAEPDADANAEDQAGAAAEGGRVGDGGDSAGSTPDPSREPELAAAVVASGYRKAGDALPGEPTMEERPLELLRHVGGPASEDLWQDVIADEHLRCWLSWRPGGDAVTEEDLREIVDNAPWTDIADKDGRVHKACWMVREGCSCPFRYGKDVLSPDTIPPW</sequence>
<comment type="caution">
    <text evidence="2">The sequence shown here is derived from an EMBL/GenBank/DDBJ whole genome shotgun (WGS) entry which is preliminary data.</text>
</comment>
<feature type="compositionally biased region" description="Low complexity" evidence="1">
    <location>
        <begin position="180"/>
        <end position="189"/>
    </location>
</feature>
<feature type="compositionally biased region" description="Acidic residues" evidence="1">
    <location>
        <begin position="169"/>
        <end position="179"/>
    </location>
</feature>
<name>A0ABN9VWV5_9DINO</name>
<feature type="compositionally biased region" description="Low complexity" evidence="1">
    <location>
        <begin position="29"/>
        <end position="52"/>
    </location>
</feature>
<feature type="non-terminal residue" evidence="2">
    <location>
        <position position="1"/>
    </location>
</feature>
<protein>
    <submittedName>
        <fullName evidence="2">Uncharacterized protein</fullName>
    </submittedName>
</protein>
<evidence type="ECO:0000313" key="3">
    <source>
        <dbReference type="Proteomes" id="UP001189429"/>
    </source>
</evidence>
<dbReference type="Proteomes" id="UP001189429">
    <property type="component" value="Unassembled WGS sequence"/>
</dbReference>
<accession>A0ABN9VWV5</accession>
<gene>
    <name evidence="2" type="ORF">PCOR1329_LOCUS60880</name>
</gene>
<organism evidence="2 3">
    <name type="scientific">Prorocentrum cordatum</name>
    <dbReference type="NCBI Taxonomy" id="2364126"/>
    <lineage>
        <taxon>Eukaryota</taxon>
        <taxon>Sar</taxon>
        <taxon>Alveolata</taxon>
        <taxon>Dinophyceae</taxon>
        <taxon>Prorocentrales</taxon>
        <taxon>Prorocentraceae</taxon>
        <taxon>Prorocentrum</taxon>
    </lineage>
</organism>
<feature type="compositionally biased region" description="Basic and acidic residues" evidence="1">
    <location>
        <begin position="83"/>
        <end position="107"/>
    </location>
</feature>
<evidence type="ECO:0000256" key="1">
    <source>
        <dbReference type="SAM" id="MobiDB-lite"/>
    </source>
</evidence>
<keyword evidence="3" id="KW-1185">Reference proteome</keyword>
<feature type="compositionally biased region" description="Basic and acidic residues" evidence="1">
    <location>
        <begin position="53"/>
        <end position="71"/>
    </location>
</feature>
<reference evidence="2" key="1">
    <citation type="submission" date="2023-10" db="EMBL/GenBank/DDBJ databases">
        <authorList>
            <person name="Chen Y."/>
            <person name="Shah S."/>
            <person name="Dougan E. K."/>
            <person name="Thang M."/>
            <person name="Chan C."/>
        </authorList>
    </citation>
    <scope>NUCLEOTIDE SEQUENCE [LARGE SCALE GENOMIC DNA]</scope>
</reference>
<feature type="compositionally biased region" description="Low complexity" evidence="1">
    <location>
        <begin position="121"/>
        <end position="138"/>
    </location>
</feature>
<feature type="non-terminal residue" evidence="2">
    <location>
        <position position="329"/>
    </location>
</feature>
<evidence type="ECO:0000313" key="2">
    <source>
        <dbReference type="EMBL" id="CAK0876570.1"/>
    </source>
</evidence>
<proteinExistence type="predicted"/>
<feature type="region of interest" description="Disordered" evidence="1">
    <location>
        <begin position="1"/>
        <end position="209"/>
    </location>
</feature>
<dbReference type="EMBL" id="CAUYUJ010017639">
    <property type="protein sequence ID" value="CAK0876570.1"/>
    <property type="molecule type" value="Genomic_DNA"/>
</dbReference>